<keyword evidence="4" id="KW-0472">Membrane</keyword>
<dbReference type="GO" id="GO:0007007">
    <property type="term" value="P:inner mitochondrial membrane organization"/>
    <property type="evidence" value="ECO:0007669"/>
    <property type="project" value="TreeGrafter"/>
</dbReference>
<evidence type="ECO:0000256" key="3">
    <source>
        <dbReference type="ARBA" id="ARBA00023128"/>
    </source>
</evidence>
<keyword evidence="1" id="KW-0519">Myristate</keyword>
<organism evidence="9 10">
    <name type="scientific">Solea senegalensis</name>
    <name type="common">Senegalese sole</name>
    <dbReference type="NCBI Taxonomy" id="28829"/>
    <lineage>
        <taxon>Eukaryota</taxon>
        <taxon>Metazoa</taxon>
        <taxon>Chordata</taxon>
        <taxon>Craniata</taxon>
        <taxon>Vertebrata</taxon>
        <taxon>Euteleostomi</taxon>
        <taxon>Actinopterygii</taxon>
        <taxon>Neopterygii</taxon>
        <taxon>Teleostei</taxon>
        <taxon>Neoteleostei</taxon>
        <taxon>Acanthomorphata</taxon>
        <taxon>Carangaria</taxon>
        <taxon>Pleuronectiformes</taxon>
        <taxon>Pleuronectoidei</taxon>
        <taxon>Soleidae</taxon>
        <taxon>Solea</taxon>
    </lineage>
</organism>
<keyword evidence="6" id="KW-0449">Lipoprotein</keyword>
<feature type="coiled-coil region" evidence="8">
    <location>
        <begin position="279"/>
        <end position="306"/>
    </location>
</feature>
<sequence>KTGWERERREKPGIFREMWFNMDLKRKCTTNMPLSSLCHSPCPLPSIHVASSPSFASSVSLSLCSYCSPGMPPVSVLAETSSIHAPHVSFTPRSPVKTTTRHPLSLPTSHGLWPSSRPLGLCPELVSPLTQQPVAMFPNVSNSPPLSATASSLGEQKASVPPLACIHLSPRSVGAAARAAPLTSYIFSFRQVLSVLYITHRVNHTSSEGHSRVENSEDSLIVVWLKIEHKRTKKLIQLLPRCDKSYTHGHEGVIVFGCFKQKFGRFIHANNKRHLCLFAKQLEAREADLQKQDAFYREQVARLEERSAQFFKVTTENFHNAADQVNAKYKRYEAYPVCADLQGQILACYKENVGKTLHCSNIAALYLQCVNNAKQNKLRTGG</sequence>
<dbReference type="AlphaFoldDB" id="A0AAV6PHK7"/>
<keyword evidence="5" id="KW-1015">Disulfide bond</keyword>
<reference evidence="9 10" key="1">
    <citation type="journal article" date="2021" name="Sci. Rep.">
        <title>Chromosome anchoring in Senegalese sole (Solea senegalensis) reveals sex-associated markers and genome rearrangements in flatfish.</title>
        <authorList>
            <person name="Guerrero-Cozar I."/>
            <person name="Gomez-Garrido J."/>
            <person name="Berbel C."/>
            <person name="Martinez-Blanch J.F."/>
            <person name="Alioto T."/>
            <person name="Claros M.G."/>
            <person name="Gagnaire P.A."/>
            <person name="Manchado M."/>
        </authorList>
    </citation>
    <scope>NUCLEOTIDE SEQUENCE [LARGE SCALE GENOMIC DNA]</scope>
    <source>
        <strain evidence="9">Sse05_10M</strain>
    </source>
</reference>
<name>A0AAV6PHK7_SOLSE</name>
<evidence type="ECO:0000313" key="9">
    <source>
        <dbReference type="EMBL" id="KAG7465436.1"/>
    </source>
</evidence>
<accession>A0AAV6PHK7</accession>
<dbReference type="GO" id="GO:0061617">
    <property type="term" value="C:MICOS complex"/>
    <property type="evidence" value="ECO:0007669"/>
    <property type="project" value="InterPro"/>
</dbReference>
<proteinExistence type="predicted"/>
<gene>
    <name evidence="9" type="ORF">JOB18_018938</name>
</gene>
<keyword evidence="10" id="KW-1185">Reference proteome</keyword>
<evidence type="ECO:0000256" key="6">
    <source>
        <dbReference type="ARBA" id="ARBA00023288"/>
    </source>
</evidence>
<dbReference type="Proteomes" id="UP000693946">
    <property type="component" value="Unassembled WGS sequence"/>
</dbReference>
<dbReference type="InterPro" id="IPR007964">
    <property type="entry name" value="MIC19/MIC25"/>
</dbReference>
<dbReference type="PANTHER" id="PTHR21588:SF23">
    <property type="entry name" value="MICOS COMPLEX SUBUNIT MIC19 ISOFORM X1"/>
    <property type="match status" value="1"/>
</dbReference>
<evidence type="ECO:0000256" key="7">
    <source>
        <dbReference type="ARBA" id="ARBA00034476"/>
    </source>
</evidence>
<keyword evidence="8" id="KW-0175">Coiled coil</keyword>
<dbReference type="PANTHER" id="PTHR21588">
    <property type="entry name" value="COILED-COIL-HELIX-COILED-COIL-HELIX DOMAIN CONTAINING 6"/>
    <property type="match status" value="1"/>
</dbReference>
<dbReference type="Pfam" id="PF05300">
    <property type="entry name" value="MIC19_MIC25"/>
    <property type="match status" value="1"/>
</dbReference>
<dbReference type="InterPro" id="IPR052632">
    <property type="entry name" value="MICOS_subunit_Mic19"/>
</dbReference>
<feature type="non-terminal residue" evidence="9">
    <location>
        <position position="1"/>
    </location>
</feature>
<keyword evidence="2" id="KW-0999">Mitochondrion inner membrane</keyword>
<dbReference type="EMBL" id="JAGKHQ010000734">
    <property type="protein sequence ID" value="KAG7465436.1"/>
    <property type="molecule type" value="Genomic_DNA"/>
</dbReference>
<evidence type="ECO:0000256" key="1">
    <source>
        <dbReference type="ARBA" id="ARBA00022707"/>
    </source>
</evidence>
<evidence type="ECO:0000313" key="10">
    <source>
        <dbReference type="Proteomes" id="UP000693946"/>
    </source>
</evidence>
<evidence type="ECO:0000256" key="4">
    <source>
        <dbReference type="ARBA" id="ARBA00023136"/>
    </source>
</evidence>
<keyword evidence="3" id="KW-0496">Mitochondrion</keyword>
<evidence type="ECO:0000256" key="8">
    <source>
        <dbReference type="SAM" id="Coils"/>
    </source>
</evidence>
<comment type="caution">
    <text evidence="9">The sequence shown here is derived from an EMBL/GenBank/DDBJ whole genome shotgun (WGS) entry which is preliminary data.</text>
</comment>
<evidence type="ECO:0000256" key="2">
    <source>
        <dbReference type="ARBA" id="ARBA00022792"/>
    </source>
</evidence>
<protein>
    <submittedName>
        <fullName evidence="9">Uncharacterized protein</fullName>
    </submittedName>
</protein>
<comment type="subcellular location">
    <subcellularLocation>
        <location evidence="7">Mitochondrion inner membrane</location>
        <topology evidence="7">Lipid-anchor</topology>
    </subcellularLocation>
</comment>
<evidence type="ECO:0000256" key="5">
    <source>
        <dbReference type="ARBA" id="ARBA00023157"/>
    </source>
</evidence>